<dbReference type="CDD" id="cd07012">
    <property type="entry name" value="PBP2_Bug_TTT"/>
    <property type="match status" value="1"/>
</dbReference>
<evidence type="ECO:0000313" key="2">
    <source>
        <dbReference type="EMBL" id="QWG16913.1"/>
    </source>
</evidence>
<dbReference type="Gene3D" id="3.40.190.10">
    <property type="entry name" value="Periplasmic binding protein-like II"/>
    <property type="match status" value="1"/>
</dbReference>
<organism evidence="2 3">
    <name type="scientific">Bradyrhizobium sediminis</name>
    <dbReference type="NCBI Taxonomy" id="2840469"/>
    <lineage>
        <taxon>Bacteria</taxon>
        <taxon>Pseudomonadati</taxon>
        <taxon>Pseudomonadota</taxon>
        <taxon>Alphaproteobacteria</taxon>
        <taxon>Hyphomicrobiales</taxon>
        <taxon>Nitrobacteraceae</taxon>
        <taxon>Bradyrhizobium</taxon>
    </lineage>
</organism>
<accession>A0A975NKN0</accession>
<dbReference type="SUPFAM" id="SSF53850">
    <property type="entry name" value="Periplasmic binding protein-like II"/>
    <property type="match status" value="1"/>
</dbReference>
<evidence type="ECO:0000313" key="3">
    <source>
        <dbReference type="Proteomes" id="UP000680805"/>
    </source>
</evidence>
<dbReference type="PIRSF" id="PIRSF017082">
    <property type="entry name" value="YflP"/>
    <property type="match status" value="1"/>
</dbReference>
<dbReference type="PANTHER" id="PTHR42928">
    <property type="entry name" value="TRICARBOXYLATE-BINDING PROTEIN"/>
    <property type="match status" value="1"/>
</dbReference>
<dbReference type="PANTHER" id="PTHR42928:SF5">
    <property type="entry name" value="BLR1237 PROTEIN"/>
    <property type="match status" value="1"/>
</dbReference>
<dbReference type="Pfam" id="PF03401">
    <property type="entry name" value="TctC"/>
    <property type="match status" value="1"/>
</dbReference>
<dbReference type="KEGG" id="bsei:KMZ68_18250"/>
<dbReference type="InterPro" id="IPR005064">
    <property type="entry name" value="BUG"/>
</dbReference>
<protein>
    <submittedName>
        <fullName evidence="2">Tripartite tricarboxylate transporter substrate binding protein</fullName>
    </submittedName>
</protein>
<name>A0A975NKN0_9BRAD</name>
<dbReference type="RefSeq" id="WP_215612580.1">
    <property type="nucleotide sequence ID" value="NZ_CP076135.1"/>
</dbReference>
<proteinExistence type="inferred from homology"/>
<dbReference type="EMBL" id="CP076135">
    <property type="protein sequence ID" value="QWG16913.1"/>
    <property type="molecule type" value="Genomic_DNA"/>
</dbReference>
<dbReference type="InterPro" id="IPR042100">
    <property type="entry name" value="Bug_dom1"/>
</dbReference>
<dbReference type="Proteomes" id="UP000680805">
    <property type="component" value="Chromosome"/>
</dbReference>
<dbReference type="AlphaFoldDB" id="A0A975NKN0"/>
<dbReference type="Gene3D" id="3.40.190.150">
    <property type="entry name" value="Bordetella uptake gene, domain 1"/>
    <property type="match status" value="1"/>
</dbReference>
<reference evidence="2" key="1">
    <citation type="submission" date="2021-06" db="EMBL/GenBank/DDBJ databases">
        <title>Bradyrhizobium sp. S2-11-2 Genome sequencing.</title>
        <authorList>
            <person name="Jin L."/>
        </authorList>
    </citation>
    <scope>NUCLEOTIDE SEQUENCE</scope>
    <source>
        <strain evidence="2">S2-11-2</strain>
    </source>
</reference>
<gene>
    <name evidence="2" type="ORF">KMZ68_18250</name>
</gene>
<comment type="similarity">
    <text evidence="1">Belongs to the UPF0065 (bug) family.</text>
</comment>
<evidence type="ECO:0000256" key="1">
    <source>
        <dbReference type="ARBA" id="ARBA00006987"/>
    </source>
</evidence>
<sequence>MEALPECVPAHHSEVRCRNPIVPIKVAGGDMVQLSKRIVAVALVLVAMATPAAAQEWPGKTITLVVPFSAGGGIDASARLQAVALGEILGQTIIVENVGAAAGTVGSARVAKAEPDGYTLLIGNTGTHAYSQSLYKKPPYDAAKDFEPVGLVSESPRILVVRKDLPVNNLQEFIAYAKANQSKMQYGSAGVGSGTHLPCALLNMAMGVDITHIPFRGAGPAMQDLIGGRIDYMCDTIQTGVAQVRGGTVKAIAVMSPKRVPIVPDLATTGEQGLQDVEATVWNGFFFPKGTPQPIVRKMNKALGDMIARADMRQKLEALGLSIVPPEQRTPEYLARYLPQEIERWGKVIRAGSISMD</sequence>